<evidence type="ECO:0000313" key="3">
    <source>
        <dbReference type="EMBL" id="POZ49934.1"/>
    </source>
</evidence>
<feature type="transmembrane region" description="Helical" evidence="1">
    <location>
        <begin position="64"/>
        <end position="82"/>
    </location>
</feature>
<organism evidence="2 4">
    <name type="scientific">Methylovulum psychrotolerans</name>
    <dbReference type="NCBI Taxonomy" id="1704499"/>
    <lineage>
        <taxon>Bacteria</taxon>
        <taxon>Pseudomonadati</taxon>
        <taxon>Pseudomonadota</taxon>
        <taxon>Gammaproteobacteria</taxon>
        <taxon>Methylococcales</taxon>
        <taxon>Methylococcaceae</taxon>
        <taxon>Methylovulum</taxon>
    </lineage>
</organism>
<keyword evidence="1" id="KW-0472">Membrane</keyword>
<evidence type="ECO:0000313" key="5">
    <source>
        <dbReference type="Proteomes" id="UP000237423"/>
    </source>
</evidence>
<dbReference type="EMBL" id="CP022129">
    <property type="protein sequence ID" value="ASF45463.1"/>
    <property type="molecule type" value="Genomic_DNA"/>
</dbReference>
<sequence length="95" mass="10405">MLILAKAAGIAILVWFYLTAKEKGQPAFQWAIIGVIGYWVAWWAFKLTALAPLAALFTKSPTMIFLVTQIPALCGMAAAYFIRKKLLADVAAKSE</sequence>
<keyword evidence="4" id="KW-1185">Reference proteome</keyword>
<evidence type="ECO:0000313" key="4">
    <source>
        <dbReference type="Proteomes" id="UP000197019"/>
    </source>
</evidence>
<dbReference type="EMBL" id="PGFZ01000019">
    <property type="protein sequence ID" value="POZ49934.1"/>
    <property type="molecule type" value="Genomic_DNA"/>
</dbReference>
<dbReference type="AlphaFoldDB" id="A0A1Z4BW38"/>
<keyword evidence="1" id="KW-1133">Transmembrane helix</keyword>
<dbReference type="KEGG" id="mpsy:CEK71_04940"/>
<accession>A0A1Z4BW38</accession>
<reference evidence="2 4" key="1">
    <citation type="submission" date="2017-06" db="EMBL/GenBank/DDBJ databases">
        <title>Genome Sequencing of the methanotroph Methylovulum psychrotolerants str. HV10-M2 isolated from a high-altitude environment.</title>
        <authorList>
            <person name="Mateos-Rivera A."/>
        </authorList>
    </citation>
    <scope>NUCLEOTIDE SEQUENCE [LARGE SCALE GENOMIC DNA]</scope>
    <source>
        <strain evidence="2 4">HV10_M2</strain>
    </source>
</reference>
<dbReference type="RefSeq" id="WP_088618345.1">
    <property type="nucleotide sequence ID" value="NZ_CP022129.1"/>
</dbReference>
<protein>
    <recommendedName>
        <fullName evidence="6">Sodium:solute symporter</fullName>
    </recommendedName>
</protein>
<evidence type="ECO:0008006" key="6">
    <source>
        <dbReference type="Google" id="ProtNLM"/>
    </source>
</evidence>
<gene>
    <name evidence="3" type="ORF">AADEFJLK_04294</name>
    <name evidence="2" type="ORF">CEK71_04940</name>
</gene>
<feature type="transmembrane region" description="Helical" evidence="1">
    <location>
        <begin position="30"/>
        <end position="57"/>
    </location>
</feature>
<keyword evidence="1" id="KW-0812">Transmembrane</keyword>
<reference evidence="3 5" key="2">
    <citation type="submission" date="2017-11" db="EMBL/GenBank/DDBJ databases">
        <title>Draft Genome Sequence of Methylobacter psychrotolerans Sph1T, an Obligate Methanotroph from Low-Temperature Environments.</title>
        <authorList>
            <person name="Oshkin I.Y."/>
            <person name="Miroshnikov K."/>
            <person name="Belova S.E."/>
            <person name="Korzhenkov A."/>
            <person name="Toshchakov S.V."/>
            <person name="Dedysh S.N."/>
        </authorList>
    </citation>
    <scope>NUCLEOTIDE SEQUENCE [LARGE SCALE GENOMIC DNA]</scope>
    <source>
        <strain evidence="3 5">Sph1</strain>
    </source>
</reference>
<proteinExistence type="predicted"/>
<evidence type="ECO:0000313" key="2">
    <source>
        <dbReference type="EMBL" id="ASF45463.1"/>
    </source>
</evidence>
<dbReference type="OrthoDB" id="5571172at2"/>
<dbReference type="Proteomes" id="UP000197019">
    <property type="component" value="Chromosome"/>
</dbReference>
<name>A0A1Z4BW38_9GAMM</name>
<dbReference type="Proteomes" id="UP000237423">
    <property type="component" value="Unassembled WGS sequence"/>
</dbReference>
<evidence type="ECO:0000256" key="1">
    <source>
        <dbReference type="SAM" id="Phobius"/>
    </source>
</evidence>